<comment type="caution">
    <text evidence="1">The sequence shown here is derived from an EMBL/GenBank/DDBJ whole genome shotgun (WGS) entry which is preliminary data.</text>
</comment>
<proteinExistence type="predicted"/>
<dbReference type="SUPFAM" id="SSF52047">
    <property type="entry name" value="RNI-like"/>
    <property type="match status" value="1"/>
</dbReference>
<dbReference type="EMBL" id="JAACJP010000050">
    <property type="protein sequence ID" value="KAF5370900.1"/>
    <property type="molecule type" value="Genomic_DNA"/>
</dbReference>
<evidence type="ECO:0000313" key="1">
    <source>
        <dbReference type="EMBL" id="KAF5370900.1"/>
    </source>
</evidence>
<gene>
    <name evidence="1" type="ORF">D9615_009821</name>
</gene>
<sequence>MSLPLQSLKTFEARNMFFAEDKWAAALGSLERIENLVITHTQSYLRLLDALWELTRPDDMHPLPMLRRLVVRKCELVPDEPCMDSLTEFLLDWRERSGEPLQELYLRNCSTTEAAIANLRTLVGKVNWDGHRGR</sequence>
<accession>A0A8H5GU17</accession>
<organism evidence="1 2">
    <name type="scientific">Tricholomella constricta</name>
    <dbReference type="NCBI Taxonomy" id="117010"/>
    <lineage>
        <taxon>Eukaryota</taxon>
        <taxon>Fungi</taxon>
        <taxon>Dikarya</taxon>
        <taxon>Basidiomycota</taxon>
        <taxon>Agaricomycotina</taxon>
        <taxon>Agaricomycetes</taxon>
        <taxon>Agaricomycetidae</taxon>
        <taxon>Agaricales</taxon>
        <taxon>Tricholomatineae</taxon>
        <taxon>Lyophyllaceae</taxon>
        <taxon>Tricholomella</taxon>
    </lineage>
</organism>
<dbReference type="AlphaFoldDB" id="A0A8H5GU17"/>
<reference evidence="1 2" key="1">
    <citation type="journal article" date="2020" name="ISME J.">
        <title>Uncovering the hidden diversity of litter-decomposition mechanisms in mushroom-forming fungi.</title>
        <authorList>
            <person name="Floudas D."/>
            <person name="Bentzer J."/>
            <person name="Ahren D."/>
            <person name="Johansson T."/>
            <person name="Persson P."/>
            <person name="Tunlid A."/>
        </authorList>
    </citation>
    <scope>NUCLEOTIDE SEQUENCE [LARGE SCALE GENOMIC DNA]</scope>
    <source>
        <strain evidence="1 2">CBS 661.87</strain>
    </source>
</reference>
<keyword evidence="2" id="KW-1185">Reference proteome</keyword>
<dbReference type="Proteomes" id="UP000565441">
    <property type="component" value="Unassembled WGS sequence"/>
</dbReference>
<evidence type="ECO:0000313" key="2">
    <source>
        <dbReference type="Proteomes" id="UP000565441"/>
    </source>
</evidence>
<protein>
    <submittedName>
        <fullName evidence="1">Uncharacterized protein</fullName>
    </submittedName>
</protein>
<name>A0A8H5GU17_9AGAR</name>